<feature type="region of interest" description="Disordered" evidence="2">
    <location>
        <begin position="1"/>
        <end position="25"/>
    </location>
</feature>
<dbReference type="InterPro" id="IPR050875">
    <property type="entry name" value="Troponin_I"/>
</dbReference>
<protein>
    <submittedName>
        <fullName evidence="3">Troponin I isoform 3</fullName>
    </submittedName>
</protein>
<reference evidence="3" key="1">
    <citation type="submission" date="2010-02" db="EMBL/GenBank/DDBJ databases">
        <title>Expression and purification of three isoforms of tarantula troponin I protein.</title>
        <authorList>
            <person name="Hu S."/>
            <person name="Qi D."/>
        </authorList>
    </citation>
    <scope>NUCLEOTIDE SEQUENCE</scope>
</reference>
<evidence type="ECO:0000256" key="1">
    <source>
        <dbReference type="ARBA" id="ARBA00009930"/>
    </source>
</evidence>
<dbReference type="EMBL" id="GU594469">
    <property type="protein sequence ID" value="ADY76979.1"/>
    <property type="molecule type" value="mRNA"/>
</dbReference>
<dbReference type="SUPFAM" id="SSF90250">
    <property type="entry name" value="Troponin coil-coiled subunits"/>
    <property type="match status" value="1"/>
</dbReference>
<dbReference type="PANTHER" id="PTHR13738">
    <property type="entry name" value="TROPONIN I"/>
    <property type="match status" value="1"/>
</dbReference>
<sequence>MADQSEDERRRQEEKERKKAEVRRRLEETTKFKKCKKGGFMTPQRKKKLRTLLRKKAAEELKREQERKAEERKKMITERCGQPKSLDNANEATLQAICKEYYKRIAQLEDDKYDLEYDVRQKDFLINELTIQVNDLRGKFVKPTLKKVSKYEGKFEKLKMVAKTTEVDFRTNLKSVKSNKFKLGEDEEGKKQAPEWANK</sequence>
<dbReference type="InterPro" id="IPR038077">
    <property type="entry name" value="Troponin_sf"/>
</dbReference>
<name>F1AGD1_9ARAC</name>
<proteinExistence type="evidence at transcript level"/>
<dbReference type="InterPro" id="IPR001978">
    <property type="entry name" value="Troponin"/>
</dbReference>
<dbReference type="Pfam" id="PF00992">
    <property type="entry name" value="Troponin"/>
    <property type="match status" value="1"/>
</dbReference>
<organism evidence="3">
    <name type="scientific">Aphonopelma sp. SH-2011</name>
    <dbReference type="NCBI Taxonomy" id="991130"/>
    <lineage>
        <taxon>Eukaryota</taxon>
        <taxon>Metazoa</taxon>
        <taxon>Ecdysozoa</taxon>
        <taxon>Arthropoda</taxon>
        <taxon>Chelicerata</taxon>
        <taxon>Arachnida</taxon>
        <taxon>Araneae</taxon>
        <taxon>Mygalomorphae</taxon>
        <taxon>Avicularoidea</taxon>
        <taxon>Theraphosidae</taxon>
        <taxon>Aphonopelma</taxon>
    </lineage>
</organism>
<dbReference type="Gene3D" id="1.20.5.350">
    <property type="match status" value="1"/>
</dbReference>
<feature type="compositionally biased region" description="Basic and acidic residues" evidence="2">
    <location>
        <begin position="7"/>
        <end position="25"/>
    </location>
</feature>
<feature type="compositionally biased region" description="Basic and acidic residues" evidence="2">
    <location>
        <begin position="60"/>
        <end position="77"/>
    </location>
</feature>
<feature type="region of interest" description="Disordered" evidence="2">
    <location>
        <begin position="60"/>
        <end position="85"/>
    </location>
</feature>
<dbReference type="PANTHER" id="PTHR13738:SF1">
    <property type="entry name" value="TROPONIN I"/>
    <property type="match status" value="1"/>
</dbReference>
<evidence type="ECO:0000256" key="2">
    <source>
        <dbReference type="SAM" id="MobiDB-lite"/>
    </source>
</evidence>
<evidence type="ECO:0000313" key="3">
    <source>
        <dbReference type="EMBL" id="ADY76979.1"/>
    </source>
</evidence>
<comment type="similarity">
    <text evidence="1">Belongs to the troponin I family.</text>
</comment>
<dbReference type="AlphaFoldDB" id="F1AGD1"/>
<gene>
    <name evidence="3" type="primary">tni</name>
</gene>
<dbReference type="GO" id="GO:0005861">
    <property type="term" value="C:troponin complex"/>
    <property type="evidence" value="ECO:0007669"/>
    <property type="project" value="InterPro"/>
</dbReference>
<accession>F1AGD1</accession>
<dbReference type="GO" id="GO:0006936">
    <property type="term" value="P:muscle contraction"/>
    <property type="evidence" value="ECO:0007669"/>
    <property type="project" value="TreeGrafter"/>
</dbReference>